<dbReference type="Gramene" id="ESR62887">
    <property type="protein sequence ID" value="ESR62887"/>
    <property type="gene ID" value="CICLE_v10017622mg"/>
</dbReference>
<evidence type="ECO:0000256" key="3">
    <source>
        <dbReference type="ARBA" id="ARBA00022729"/>
    </source>
</evidence>
<keyword evidence="2" id="KW-0449">Lipoprotein</keyword>
<dbReference type="PANTHER" id="PTHR31044:SF130">
    <property type="entry name" value="CARBOHYDRATE-BINDING X8 DOMAIN SUPERFAMILY PROTEIN"/>
    <property type="match status" value="1"/>
</dbReference>
<dbReference type="STRING" id="85681.V4UA65"/>
<keyword evidence="3" id="KW-0732">Signal</keyword>
<organism evidence="6 7">
    <name type="scientific">Citrus clementina</name>
    <name type="common">Clementine</name>
    <name type="synonym">Citrus deliciosa x Citrus sinensis</name>
    <dbReference type="NCBI Taxonomy" id="85681"/>
    <lineage>
        <taxon>Eukaryota</taxon>
        <taxon>Viridiplantae</taxon>
        <taxon>Streptophyta</taxon>
        <taxon>Embryophyta</taxon>
        <taxon>Tracheophyta</taxon>
        <taxon>Spermatophyta</taxon>
        <taxon>Magnoliopsida</taxon>
        <taxon>eudicotyledons</taxon>
        <taxon>Gunneridae</taxon>
        <taxon>Pentapetalae</taxon>
        <taxon>rosids</taxon>
        <taxon>malvids</taxon>
        <taxon>Sapindales</taxon>
        <taxon>Rutaceae</taxon>
        <taxon>Aurantioideae</taxon>
        <taxon>Citrus</taxon>
    </lineage>
</organism>
<dbReference type="InterPro" id="IPR012946">
    <property type="entry name" value="X8"/>
</dbReference>
<protein>
    <recommendedName>
        <fullName evidence="5">X8 domain-containing protein</fullName>
    </recommendedName>
</protein>
<keyword evidence="2" id="KW-0336">GPI-anchor</keyword>
<dbReference type="KEGG" id="cic:CICLE_v10017622mg"/>
<keyword evidence="4" id="KW-1015">Disulfide bond</keyword>
<evidence type="ECO:0000256" key="1">
    <source>
        <dbReference type="ARBA" id="ARBA00004609"/>
    </source>
</evidence>
<dbReference type="GO" id="GO:0009506">
    <property type="term" value="C:plasmodesma"/>
    <property type="evidence" value="ECO:0007669"/>
    <property type="project" value="UniProtKB-ARBA"/>
</dbReference>
<dbReference type="OMA" id="NAYYHSH"/>
<dbReference type="InterPro" id="IPR044788">
    <property type="entry name" value="X8_dom_prot"/>
</dbReference>
<sequence>MVWCVAKPGSTDQMLQAGLDYACNHADCGPIQQGGSCFDPNTLVQHAAFAINIYYQSMGRHKWDCDFNDSALLSLTDPISYIT</sequence>
<evidence type="ECO:0000313" key="7">
    <source>
        <dbReference type="Proteomes" id="UP000030687"/>
    </source>
</evidence>
<name>V4UA65_CITCL</name>
<dbReference type="SMART" id="SM00768">
    <property type="entry name" value="X8"/>
    <property type="match status" value="1"/>
</dbReference>
<keyword evidence="2" id="KW-0472">Membrane</keyword>
<keyword evidence="2" id="KW-0325">Glycoprotein</keyword>
<proteinExistence type="predicted"/>
<accession>V4UA65</accession>
<dbReference type="EMBL" id="KI536312">
    <property type="protein sequence ID" value="ESR62887.1"/>
    <property type="molecule type" value="Genomic_DNA"/>
</dbReference>
<dbReference type="FunFam" id="1.20.58.1040:FF:000003">
    <property type="entry name" value="glucan endo-1,3-beta-glucosidase 7"/>
    <property type="match status" value="1"/>
</dbReference>
<dbReference type="AlphaFoldDB" id="V4UA65"/>
<evidence type="ECO:0000256" key="2">
    <source>
        <dbReference type="ARBA" id="ARBA00022622"/>
    </source>
</evidence>
<dbReference type="GO" id="GO:0005886">
    <property type="term" value="C:plasma membrane"/>
    <property type="evidence" value="ECO:0007669"/>
    <property type="project" value="UniProtKB-SubCell"/>
</dbReference>
<gene>
    <name evidence="6" type="ORF">CICLE_v10017622mg</name>
</gene>
<dbReference type="InParanoid" id="V4UA65"/>
<evidence type="ECO:0000313" key="6">
    <source>
        <dbReference type="EMBL" id="ESR62887.1"/>
    </source>
</evidence>
<keyword evidence="7" id="KW-1185">Reference proteome</keyword>
<evidence type="ECO:0000259" key="5">
    <source>
        <dbReference type="SMART" id="SM00768"/>
    </source>
</evidence>
<feature type="domain" description="X8" evidence="5">
    <location>
        <begin position="2"/>
        <end position="81"/>
    </location>
</feature>
<comment type="subcellular location">
    <subcellularLocation>
        <location evidence="1">Cell membrane</location>
        <topology evidence="1">Lipid-anchor</topology>
        <topology evidence="1">GPI-anchor</topology>
    </subcellularLocation>
</comment>
<reference evidence="6 7" key="1">
    <citation type="submission" date="2013-10" db="EMBL/GenBank/DDBJ databases">
        <authorList>
            <consortium name="International Citrus Genome Consortium"/>
            <person name="Jenkins J."/>
            <person name="Schmutz J."/>
            <person name="Prochnik S."/>
            <person name="Rokhsar D."/>
            <person name="Gmitter F."/>
            <person name="Ollitrault P."/>
            <person name="Machado M."/>
            <person name="Talon M."/>
            <person name="Wincker P."/>
            <person name="Jaillon O."/>
            <person name="Morgante M."/>
        </authorList>
    </citation>
    <scope>NUCLEOTIDE SEQUENCE</scope>
    <source>
        <strain evidence="7">cv. Clemenules</strain>
    </source>
</reference>
<dbReference type="GO" id="GO:0098552">
    <property type="term" value="C:side of membrane"/>
    <property type="evidence" value="ECO:0007669"/>
    <property type="project" value="UniProtKB-KW"/>
</dbReference>
<evidence type="ECO:0000256" key="4">
    <source>
        <dbReference type="ARBA" id="ARBA00023157"/>
    </source>
</evidence>
<dbReference type="Pfam" id="PF07983">
    <property type="entry name" value="X8"/>
    <property type="match status" value="1"/>
</dbReference>
<dbReference type="PANTHER" id="PTHR31044">
    <property type="entry name" value="BETA-1,3 GLUCANASE"/>
    <property type="match status" value="1"/>
</dbReference>
<dbReference type="Gene3D" id="1.20.58.1040">
    <property type="match status" value="1"/>
</dbReference>
<dbReference type="Proteomes" id="UP000030687">
    <property type="component" value="Unassembled WGS sequence"/>
</dbReference>